<evidence type="ECO:0000313" key="2">
    <source>
        <dbReference type="EMBL" id="BFP56975.1"/>
    </source>
</evidence>
<keyword evidence="1" id="KW-1133">Transmembrane helix</keyword>
<sequence length="269" mass="28756">MRRHRQLFTTASKYALIGHARNRFAMLLVVVYIPVWIALAYVTIPDRPAPFRLRATGEVLSPPGNHLTQITGALNAVTLIAGFMMFAATFTGGAFDRRLAMAGYPRYHLVLAKLSALTLVCVAVAAYATVAVGVSWPPRQPLLLAAALFCAALTYGALGVVLGSVLRREVEGMFAILMISILDVALQNPLSSSGSDSAVVRYLPTYGAVQASMSAAFSDASAVRGIVIQCLWLIGAATAGFLVFRRRTRNALDTPVTWEGGDRSVAVGR</sequence>
<accession>A0AB33KR25</accession>
<dbReference type="RefSeq" id="WP_319601320.1">
    <property type="nucleotide sequence ID" value="NZ_AP035884.1"/>
</dbReference>
<keyword evidence="1" id="KW-0812">Transmembrane</keyword>
<feature type="transmembrane region" description="Helical" evidence="1">
    <location>
        <begin position="24"/>
        <end position="44"/>
    </location>
</feature>
<feature type="transmembrane region" description="Helical" evidence="1">
    <location>
        <begin position="222"/>
        <end position="244"/>
    </location>
</feature>
<dbReference type="KEGG" id="stcm:SCMC78_67820"/>
<feature type="transmembrane region" description="Helical" evidence="1">
    <location>
        <begin position="73"/>
        <end position="95"/>
    </location>
</feature>
<evidence type="ECO:0008006" key="3">
    <source>
        <dbReference type="Google" id="ProtNLM"/>
    </source>
</evidence>
<name>A0AB33KR25_9ACTN</name>
<feature type="transmembrane region" description="Helical" evidence="1">
    <location>
        <begin position="173"/>
        <end position="190"/>
    </location>
</feature>
<dbReference type="EMBL" id="AP035884">
    <property type="protein sequence ID" value="BFP56975.1"/>
    <property type="molecule type" value="Genomic_DNA"/>
</dbReference>
<organism evidence="2">
    <name type="scientific">Streptomyces sp. CMC78</name>
    <dbReference type="NCBI Taxonomy" id="3231512"/>
    <lineage>
        <taxon>Bacteria</taxon>
        <taxon>Bacillati</taxon>
        <taxon>Actinomycetota</taxon>
        <taxon>Actinomycetes</taxon>
        <taxon>Kitasatosporales</taxon>
        <taxon>Streptomycetaceae</taxon>
        <taxon>Streptomyces</taxon>
    </lineage>
</organism>
<dbReference type="AlphaFoldDB" id="A0AB33KR25"/>
<keyword evidence="1" id="KW-0472">Membrane</keyword>
<feature type="transmembrane region" description="Helical" evidence="1">
    <location>
        <begin position="142"/>
        <end position="166"/>
    </location>
</feature>
<protein>
    <recommendedName>
        <fullName evidence="3">ABC transporter permease</fullName>
    </recommendedName>
</protein>
<gene>
    <name evidence="2" type="ORF">SCMC78_67820</name>
</gene>
<reference evidence="2" key="1">
    <citation type="submission" date="2024-07" db="EMBL/GenBank/DDBJ databases">
        <title>Complete genome sequences of cellulolytic bacteria, Kitasatospora sp. CMC57 and Streptomyces sp. CMC78, isolated from Japanese agricultural soil.</title>
        <authorList>
            <person name="Hashimoto T."/>
            <person name="Ito M."/>
            <person name="Iwamoto M."/>
            <person name="Fukahori D."/>
            <person name="Shoda T."/>
            <person name="Sakoda M."/>
            <person name="Morohoshi T."/>
            <person name="Mitsuboshi M."/>
            <person name="Nishizawa T."/>
        </authorList>
    </citation>
    <scope>NUCLEOTIDE SEQUENCE</scope>
    <source>
        <strain evidence="2">CMC78</strain>
    </source>
</reference>
<feature type="transmembrane region" description="Helical" evidence="1">
    <location>
        <begin position="116"/>
        <end position="136"/>
    </location>
</feature>
<evidence type="ECO:0000256" key="1">
    <source>
        <dbReference type="SAM" id="Phobius"/>
    </source>
</evidence>
<proteinExistence type="predicted"/>